<feature type="domain" description="Putative amidase" evidence="1">
    <location>
        <begin position="158"/>
        <end position="302"/>
    </location>
</feature>
<dbReference type="EMBL" id="JAPMLT010000005">
    <property type="protein sequence ID" value="MCX7570624.1"/>
    <property type="molecule type" value="Genomic_DNA"/>
</dbReference>
<evidence type="ECO:0000259" key="1">
    <source>
        <dbReference type="Pfam" id="PF12671"/>
    </source>
</evidence>
<accession>A0ABT3X133</accession>
<dbReference type="PANTHER" id="PTHR40032">
    <property type="entry name" value="EXPORTED PROTEIN-RELATED"/>
    <property type="match status" value="1"/>
</dbReference>
<dbReference type="Pfam" id="PF12671">
    <property type="entry name" value="Amidase_6"/>
    <property type="match status" value="1"/>
</dbReference>
<dbReference type="Proteomes" id="UP001208017">
    <property type="component" value="Unassembled WGS sequence"/>
</dbReference>
<proteinExistence type="predicted"/>
<name>A0ABT3X133_9BACL</name>
<gene>
    <name evidence="2" type="ORF">OS242_11675</name>
</gene>
<evidence type="ECO:0000313" key="2">
    <source>
        <dbReference type="EMBL" id="MCX7570624.1"/>
    </source>
</evidence>
<evidence type="ECO:0000313" key="3">
    <source>
        <dbReference type="Proteomes" id="UP001208017"/>
    </source>
</evidence>
<sequence>MNQSEWLKTVQHFFKEKNHAWLTDADDVLLAYLAGTPADCASYQEVRSLRRALPHRQAKFCKAKTHVRILSAEWDAVRERAVIDALETVRFYYEQGGELDHESRQTLHRLTLIPFGGKWRIVEDLVNRETAAPALQRQEEVAVPESGAEPDAREFRGRYDRVRAFKYAELWWNGYNPQYKKMEGNDCTNYISQVLHAGGLPMIGSQSRSSGWWYRWQGQTHNWSYSWTVAHSLALALPRDLKAVQVSDPRQLKVGDIICYDWDGDNRWQHNTVVVDFDYYGRPLVNAHTIASHRRYWDYRDSYAFTPRTQYLFFQLPDTF</sequence>
<comment type="caution">
    <text evidence="2">The sequence shown here is derived from an EMBL/GenBank/DDBJ whole genome shotgun (WGS) entry which is preliminary data.</text>
</comment>
<dbReference type="RefSeq" id="WP_267151872.1">
    <property type="nucleotide sequence ID" value="NZ_JAPMLT010000005.1"/>
</dbReference>
<keyword evidence="3" id="KW-1185">Reference proteome</keyword>
<dbReference type="InterPro" id="IPR024301">
    <property type="entry name" value="Amidase_6"/>
</dbReference>
<reference evidence="2 3" key="1">
    <citation type="submission" date="2022-11" db="EMBL/GenBank/DDBJ databases">
        <title>Study of microbial diversity in lake waters.</title>
        <authorList>
            <person name="Zhang J."/>
        </authorList>
    </citation>
    <scope>NUCLEOTIDE SEQUENCE [LARGE SCALE GENOMIC DNA]</scope>
    <source>
        <strain evidence="2 3">DT12</strain>
    </source>
</reference>
<protein>
    <submittedName>
        <fullName evidence="2">Amidase domain-containing protein</fullName>
    </submittedName>
</protein>
<organism evidence="2 3">
    <name type="scientific">Tumebacillus lacus</name>
    <dbReference type="NCBI Taxonomy" id="2995335"/>
    <lineage>
        <taxon>Bacteria</taxon>
        <taxon>Bacillati</taxon>
        <taxon>Bacillota</taxon>
        <taxon>Bacilli</taxon>
        <taxon>Bacillales</taxon>
        <taxon>Alicyclobacillaceae</taxon>
        <taxon>Tumebacillus</taxon>
    </lineage>
</organism>
<dbReference type="PANTHER" id="PTHR40032:SF1">
    <property type="entry name" value="EXPORTED PROTEIN"/>
    <property type="match status" value="1"/>
</dbReference>